<dbReference type="AlphaFoldDB" id="A0AA87RCH7"/>
<evidence type="ECO:0000256" key="1">
    <source>
        <dbReference type="ARBA" id="ARBA00022723"/>
    </source>
</evidence>
<dbReference type="SUPFAM" id="SSF56300">
    <property type="entry name" value="Metallo-dependent phosphatases"/>
    <property type="match status" value="1"/>
</dbReference>
<dbReference type="InterPro" id="IPR004843">
    <property type="entry name" value="Calcineurin-like_PHP"/>
</dbReference>
<dbReference type="Gene3D" id="3.60.21.10">
    <property type="match status" value="1"/>
</dbReference>
<dbReference type="GO" id="GO:0046872">
    <property type="term" value="F:metal ion binding"/>
    <property type="evidence" value="ECO:0007669"/>
    <property type="project" value="UniProtKB-KW"/>
</dbReference>
<evidence type="ECO:0000259" key="5">
    <source>
        <dbReference type="Pfam" id="PF00149"/>
    </source>
</evidence>
<comment type="caution">
    <text evidence="6">The sequence shown here is derived from an EMBL/GenBank/DDBJ whole genome shotgun (WGS) entry which is preliminary data.</text>
</comment>
<dbReference type="RefSeq" id="WP_318279160.1">
    <property type="nucleotide sequence ID" value="NZ_BJUU01000009.1"/>
</dbReference>
<keyword evidence="3" id="KW-0408">Iron</keyword>
<accession>A0AA87RCH7</accession>
<dbReference type="InterPro" id="IPR050884">
    <property type="entry name" value="CNP_phosphodiesterase-III"/>
</dbReference>
<dbReference type="EMBL" id="BJUU01000009">
    <property type="protein sequence ID" value="GEK80286.1"/>
    <property type="molecule type" value="Genomic_DNA"/>
</dbReference>
<organism evidence="6 7">
    <name type="scientific">Agrococcus baldri</name>
    <dbReference type="NCBI Taxonomy" id="153730"/>
    <lineage>
        <taxon>Bacteria</taxon>
        <taxon>Bacillati</taxon>
        <taxon>Actinomycetota</taxon>
        <taxon>Actinomycetes</taxon>
        <taxon>Micrococcales</taxon>
        <taxon>Microbacteriaceae</taxon>
        <taxon>Agrococcus</taxon>
    </lineage>
</organism>
<proteinExistence type="inferred from homology"/>
<name>A0AA87RCH7_9MICO</name>
<keyword evidence="7" id="KW-1185">Reference proteome</keyword>
<protein>
    <submittedName>
        <fullName evidence="6">Phosphohydrolase</fullName>
    </submittedName>
</protein>
<evidence type="ECO:0000256" key="3">
    <source>
        <dbReference type="ARBA" id="ARBA00023004"/>
    </source>
</evidence>
<evidence type="ECO:0000256" key="2">
    <source>
        <dbReference type="ARBA" id="ARBA00022801"/>
    </source>
</evidence>
<gene>
    <name evidence="6" type="ORF">ABA31_16370</name>
</gene>
<dbReference type="GO" id="GO:0016787">
    <property type="term" value="F:hydrolase activity"/>
    <property type="evidence" value="ECO:0007669"/>
    <property type="project" value="UniProtKB-KW"/>
</dbReference>
<keyword evidence="2" id="KW-0378">Hydrolase</keyword>
<dbReference type="PANTHER" id="PTHR42988">
    <property type="entry name" value="PHOSPHOHYDROLASE"/>
    <property type="match status" value="1"/>
</dbReference>
<comment type="similarity">
    <text evidence="4">Belongs to the cyclic nucleotide phosphodiesterase class-III family.</text>
</comment>
<reference evidence="6 7" key="1">
    <citation type="submission" date="2019-07" db="EMBL/GenBank/DDBJ databases">
        <title>Whole genome shotgun sequence of Agrococcus baldri NBRC 103055.</title>
        <authorList>
            <person name="Hosoyama A."/>
            <person name="Uohara A."/>
            <person name="Ohji S."/>
            <person name="Ichikawa N."/>
        </authorList>
    </citation>
    <scope>NUCLEOTIDE SEQUENCE [LARGE SCALE GENOMIC DNA]</scope>
    <source>
        <strain evidence="6 7">NBRC 103055</strain>
    </source>
</reference>
<evidence type="ECO:0000313" key="6">
    <source>
        <dbReference type="EMBL" id="GEK80286.1"/>
    </source>
</evidence>
<evidence type="ECO:0000256" key="4">
    <source>
        <dbReference type="ARBA" id="ARBA00025742"/>
    </source>
</evidence>
<dbReference type="Proteomes" id="UP000321749">
    <property type="component" value="Unassembled WGS sequence"/>
</dbReference>
<dbReference type="InterPro" id="IPR029052">
    <property type="entry name" value="Metallo-depent_PP-like"/>
</dbReference>
<feature type="domain" description="Calcineurin-like phosphoesterase" evidence="5">
    <location>
        <begin position="13"/>
        <end position="205"/>
    </location>
</feature>
<evidence type="ECO:0000313" key="7">
    <source>
        <dbReference type="Proteomes" id="UP000321749"/>
    </source>
</evidence>
<dbReference type="PANTHER" id="PTHR42988:SF2">
    <property type="entry name" value="CYCLIC NUCLEOTIDE PHOSPHODIESTERASE CBUA0032-RELATED"/>
    <property type="match status" value="1"/>
</dbReference>
<dbReference type="Pfam" id="PF00149">
    <property type="entry name" value="Metallophos"/>
    <property type="match status" value="1"/>
</dbReference>
<sequence length="274" mass="28446">MGEGMSAASGRRTILHLSDVHATHGGLLYDAVDGIERLERVGRYAIDAGVTPEAIVITGDLVERGHAAAYPRLREALDRLCCALGAPVLAVVGNHDTAAAATLLGDDGWRAPGSLTADRIAHVGDLRFALLDSADGALHPQQLARLRDALAEPFGLGTVVALHHPPLPSPLPSLAKQSLANGDELMRLLAGTDARLVLAGHFHHPMWASQGGVPISVGPSLVYQQVMDAVPGTVAGDGEAMFSLVHLTGASVSASSVRLTSPAPLFTRHIVVPA</sequence>
<keyword evidence="1" id="KW-0479">Metal-binding</keyword>